<accession>A0AAQ1JYL0</accession>
<organism evidence="1 2">
    <name type="scientific">Paraburkholderia tropica</name>
    <dbReference type="NCBI Taxonomy" id="92647"/>
    <lineage>
        <taxon>Bacteria</taxon>
        <taxon>Pseudomonadati</taxon>
        <taxon>Pseudomonadota</taxon>
        <taxon>Betaproteobacteria</taxon>
        <taxon>Burkholderiales</taxon>
        <taxon>Burkholderiaceae</taxon>
        <taxon>Paraburkholderia</taxon>
    </lineage>
</organism>
<evidence type="ECO:0000313" key="2">
    <source>
        <dbReference type="Proteomes" id="UP000183529"/>
    </source>
</evidence>
<evidence type="ECO:0000313" key="1">
    <source>
        <dbReference type="EMBL" id="SEK15386.1"/>
    </source>
</evidence>
<gene>
    <name evidence="1" type="ORF">SAMN05216550_1387</name>
</gene>
<protein>
    <submittedName>
        <fullName evidence="1">Uncharacterized protein</fullName>
    </submittedName>
</protein>
<comment type="caution">
    <text evidence="1">The sequence shown here is derived from an EMBL/GenBank/DDBJ whole genome shotgun (WGS) entry which is preliminary data.</text>
</comment>
<sequence length="135" mass="15138">MNPFDFDQCMEEIQLSLAQVFDSQKRVTVSLINEGDVIVLRLSRATESGRSTLDARCPATQRRTIQTRIGTLVRGRVDLMRESTAFSAASSIEFVLDDALFDTFDSVGDLDYRPALRAHAAPFHHERDAAHRLLA</sequence>
<dbReference type="EMBL" id="FNZM01000038">
    <property type="protein sequence ID" value="SEK15386.1"/>
    <property type="molecule type" value="Genomic_DNA"/>
</dbReference>
<dbReference type="AlphaFoldDB" id="A0AAQ1JYL0"/>
<name>A0AAQ1JYL0_9BURK</name>
<proteinExistence type="predicted"/>
<reference evidence="1 2" key="1">
    <citation type="submission" date="2016-10" db="EMBL/GenBank/DDBJ databases">
        <authorList>
            <person name="Varghese N."/>
            <person name="Submissions S."/>
        </authorList>
    </citation>
    <scope>NUCLEOTIDE SEQUENCE [LARGE SCALE GENOMIC DNA]</scope>
    <source>
        <strain evidence="1 2">LMG 22274</strain>
    </source>
</reference>
<dbReference type="Proteomes" id="UP000183529">
    <property type="component" value="Unassembled WGS sequence"/>
</dbReference>